<comment type="caution">
    <text evidence="4">The sequence shown here is derived from an EMBL/GenBank/DDBJ whole genome shotgun (WGS) entry which is preliminary data.</text>
</comment>
<dbReference type="OrthoDB" id="4451586at2759"/>
<accession>A0A9W9TKZ5</accession>
<dbReference type="PANTHER" id="PTHR47425:SF1">
    <property type="entry name" value="MISCELLANEOUS ZN(II)2CYS6 TRANSCRIPTION FACTOR (EUROFUNG)"/>
    <property type="match status" value="1"/>
</dbReference>
<evidence type="ECO:0000256" key="1">
    <source>
        <dbReference type="ARBA" id="ARBA00023242"/>
    </source>
</evidence>
<feature type="compositionally biased region" description="Polar residues" evidence="2">
    <location>
        <begin position="625"/>
        <end position="641"/>
    </location>
</feature>
<dbReference type="GO" id="GO:0008270">
    <property type="term" value="F:zinc ion binding"/>
    <property type="evidence" value="ECO:0007669"/>
    <property type="project" value="InterPro"/>
</dbReference>
<dbReference type="RefSeq" id="XP_058328461.1">
    <property type="nucleotide sequence ID" value="XM_058475571.1"/>
</dbReference>
<organism evidence="4 5">
    <name type="scientific">Penicillium chermesinum</name>
    <dbReference type="NCBI Taxonomy" id="63820"/>
    <lineage>
        <taxon>Eukaryota</taxon>
        <taxon>Fungi</taxon>
        <taxon>Dikarya</taxon>
        <taxon>Ascomycota</taxon>
        <taxon>Pezizomycotina</taxon>
        <taxon>Eurotiomycetes</taxon>
        <taxon>Eurotiomycetidae</taxon>
        <taxon>Eurotiales</taxon>
        <taxon>Aspergillaceae</taxon>
        <taxon>Penicillium</taxon>
    </lineage>
</organism>
<keyword evidence="1" id="KW-0539">Nucleus</keyword>
<reference evidence="4" key="2">
    <citation type="journal article" date="2023" name="IMA Fungus">
        <title>Comparative genomic study of the Penicillium genus elucidates a diverse pangenome and 15 lateral gene transfer events.</title>
        <authorList>
            <person name="Petersen C."/>
            <person name="Sorensen T."/>
            <person name="Nielsen M.R."/>
            <person name="Sondergaard T.E."/>
            <person name="Sorensen J.L."/>
            <person name="Fitzpatrick D.A."/>
            <person name="Frisvad J.C."/>
            <person name="Nielsen K.L."/>
        </authorList>
    </citation>
    <scope>NUCLEOTIDE SEQUENCE</scope>
    <source>
        <strain evidence="4">IBT 19713</strain>
    </source>
</reference>
<dbReference type="GeneID" id="83202874"/>
<dbReference type="GO" id="GO:0006351">
    <property type="term" value="P:DNA-templated transcription"/>
    <property type="evidence" value="ECO:0007669"/>
    <property type="project" value="InterPro"/>
</dbReference>
<dbReference type="EMBL" id="JAPQKS010000005">
    <property type="protein sequence ID" value="KAJ5225050.1"/>
    <property type="molecule type" value="Genomic_DNA"/>
</dbReference>
<dbReference type="PANTHER" id="PTHR47425">
    <property type="entry name" value="FARB-RELATED"/>
    <property type="match status" value="1"/>
</dbReference>
<name>A0A9W9TKZ5_9EURO</name>
<dbReference type="Pfam" id="PF04082">
    <property type="entry name" value="Fungal_trans"/>
    <property type="match status" value="1"/>
</dbReference>
<evidence type="ECO:0000313" key="5">
    <source>
        <dbReference type="Proteomes" id="UP001150941"/>
    </source>
</evidence>
<gene>
    <name evidence="4" type="ORF">N7468_006275</name>
</gene>
<feature type="region of interest" description="Disordered" evidence="2">
    <location>
        <begin position="749"/>
        <end position="777"/>
    </location>
</feature>
<dbReference type="GO" id="GO:0003677">
    <property type="term" value="F:DNA binding"/>
    <property type="evidence" value="ECO:0007669"/>
    <property type="project" value="InterPro"/>
</dbReference>
<protein>
    <recommendedName>
        <fullName evidence="3">Xylanolytic transcriptional activator regulatory domain-containing protein</fullName>
    </recommendedName>
</protein>
<dbReference type="InterPro" id="IPR007219">
    <property type="entry name" value="XnlR_reg_dom"/>
</dbReference>
<dbReference type="AlphaFoldDB" id="A0A9W9TKZ5"/>
<feature type="compositionally biased region" description="Polar residues" evidence="2">
    <location>
        <begin position="578"/>
        <end position="617"/>
    </location>
</feature>
<evidence type="ECO:0000259" key="3">
    <source>
        <dbReference type="SMART" id="SM00906"/>
    </source>
</evidence>
<proteinExistence type="predicted"/>
<evidence type="ECO:0000256" key="2">
    <source>
        <dbReference type="SAM" id="MobiDB-lite"/>
    </source>
</evidence>
<dbReference type="InterPro" id="IPR052761">
    <property type="entry name" value="Fungal_Detox/Toxin_TFs"/>
</dbReference>
<sequence>MCPRRCLYPRLPARRPVSASCKTLRTSALKEDATPCRATNCRPPWLSAPKPPNGWRMLGDPAVHSSMPLANMISAVQDLIDPDFDPLTAILDEEPRFLKPLPTHISPEDLEFLRFRGALTIPESGLRNELLRSYIKWVHSFMPVLNLQRFLRSVAENDPNGNVSVLLFQAVMFVGTAFVDLKHLQDAGYSSRKSARDAFFTRLRLLYSLDCEEDRIVILQVSLLMTYWSDPQNCRHRDIWDWIGICNTQAHSIGLNVDPSTANVDPQTRRLRTRLWWCLYSRDRLIAMGMRRPLQVNEGTSNVPMLKREDFDFEPFSPSAVALFRCRQLEDRSHQKRLATMFIEKVKLCQCIGRVLFAQYTPSQRQLGATDRTTVTLIPRQASESEFTRCRQKLDSWLGGLPKEAQFIPASGNSQFRDGEDVLLLHGAMLRMLYHATSSALHRPWAANTTDQSKARVQWRDTARSRMHEAATGITHIIQGLHNINLTRFLPQSGVTVVLPAAVAHLSNSMSENPAIRESSLYNFHRCIHVLHCLKDMYPAANIEFANLEAAIKHQSGNYNSNTFFQIMQHNFDTPTISLGDLQHNNNVDTVSTPNSLDRPTPENPSRNRAASSSGAQAQKIEPTPTHNSNASQPNTYQTPFPNDFDFNDNFATPETTADHPFPFLATDFDAFPDTAPPDPPTSLPIQSHELDDLDWVQALFPSTPNAERATDDLFDHTAGLEFLNTHETDLDSDPSPFDYSLPAADTGNKRHYSTSHTEITGDLDRDLGLNDGNDMF</sequence>
<dbReference type="SMART" id="SM00906">
    <property type="entry name" value="Fungal_trans"/>
    <property type="match status" value="1"/>
</dbReference>
<reference evidence="4" key="1">
    <citation type="submission" date="2022-11" db="EMBL/GenBank/DDBJ databases">
        <authorList>
            <person name="Petersen C."/>
        </authorList>
    </citation>
    <scope>NUCLEOTIDE SEQUENCE</scope>
    <source>
        <strain evidence="4">IBT 19713</strain>
    </source>
</reference>
<dbReference type="CDD" id="cd12148">
    <property type="entry name" value="fungal_TF_MHR"/>
    <property type="match status" value="1"/>
</dbReference>
<dbReference type="Proteomes" id="UP001150941">
    <property type="component" value="Unassembled WGS sequence"/>
</dbReference>
<evidence type="ECO:0000313" key="4">
    <source>
        <dbReference type="EMBL" id="KAJ5225050.1"/>
    </source>
</evidence>
<keyword evidence="5" id="KW-1185">Reference proteome</keyword>
<feature type="region of interest" description="Disordered" evidence="2">
    <location>
        <begin position="578"/>
        <end position="643"/>
    </location>
</feature>
<feature type="domain" description="Xylanolytic transcriptional activator regulatory" evidence="3">
    <location>
        <begin position="239"/>
        <end position="312"/>
    </location>
</feature>